<feature type="transmembrane region" description="Helical" evidence="2">
    <location>
        <begin position="118"/>
        <end position="139"/>
    </location>
</feature>
<dbReference type="AlphaFoldDB" id="A0A2S4VM33"/>
<organism evidence="3 4">
    <name type="scientific">Puccinia striiformis</name>
    <dbReference type="NCBI Taxonomy" id="27350"/>
    <lineage>
        <taxon>Eukaryota</taxon>
        <taxon>Fungi</taxon>
        <taxon>Dikarya</taxon>
        <taxon>Basidiomycota</taxon>
        <taxon>Pucciniomycotina</taxon>
        <taxon>Pucciniomycetes</taxon>
        <taxon>Pucciniales</taxon>
        <taxon>Pucciniaceae</taxon>
        <taxon>Puccinia</taxon>
    </lineage>
</organism>
<keyword evidence="2" id="KW-0812">Transmembrane</keyword>
<dbReference type="VEuPathDB" id="FungiDB:PSTT_05964"/>
<evidence type="ECO:0000256" key="1">
    <source>
        <dbReference type="SAM" id="MobiDB-lite"/>
    </source>
</evidence>
<evidence type="ECO:0000313" key="3">
    <source>
        <dbReference type="EMBL" id="POW10553.1"/>
    </source>
</evidence>
<feature type="transmembrane region" description="Helical" evidence="2">
    <location>
        <begin position="22"/>
        <end position="39"/>
    </location>
</feature>
<reference evidence="3" key="1">
    <citation type="submission" date="2017-12" db="EMBL/GenBank/DDBJ databases">
        <title>Gene loss provides genomic basis for host adaptation in cereal stripe rust fungi.</title>
        <authorList>
            <person name="Xia C."/>
        </authorList>
    </citation>
    <scope>NUCLEOTIDE SEQUENCE [LARGE SCALE GENOMIC DNA]</scope>
    <source>
        <strain evidence="3">93-210</strain>
    </source>
</reference>
<dbReference type="EMBL" id="PKSL01000045">
    <property type="protein sequence ID" value="POW10553.1"/>
    <property type="molecule type" value="Genomic_DNA"/>
</dbReference>
<evidence type="ECO:0000256" key="2">
    <source>
        <dbReference type="SAM" id="Phobius"/>
    </source>
</evidence>
<comment type="caution">
    <text evidence="3">The sequence shown here is derived from an EMBL/GenBank/DDBJ whole genome shotgun (WGS) entry which is preliminary data.</text>
</comment>
<keyword evidence="2" id="KW-1133">Transmembrane helix</keyword>
<gene>
    <name evidence="3" type="ORF">PSTT_05964</name>
</gene>
<evidence type="ECO:0000313" key="4">
    <source>
        <dbReference type="Proteomes" id="UP000239156"/>
    </source>
</evidence>
<keyword evidence="2" id="KW-0472">Membrane</keyword>
<feature type="compositionally biased region" description="Low complexity" evidence="1">
    <location>
        <begin position="462"/>
        <end position="471"/>
    </location>
</feature>
<accession>A0A2S4VM33</accession>
<sequence>MSDSRVTAFLCSWVGLPVSSNWIDHPAVFLIYLLVAIVIRGPGFERLRIGSTHHQSSNCFLLVAVVMRGPDSSLDGPLSLPITQFREGHSPPFRDVLASCLVLSWLSAWVLRRYGWKVGSSLVFGVLIVGLVSLETFLIDGQLWSSKGAPFVRFSPSSSILISSSLRLNTTTLPASSYTLSVMSQQPRPAPYHRRPVPYPPPYERVASHPYGLRPRVTPIRSYGPVPRPTPVRPANNMPARRPGFVQQAVASMPVIRNVPFCLDSVCPVPSMPARRAANVHQVVDSSANLVSNSYRIGDRGGPVMSANVRDPRFLMGNQSGIRADSANPFLSPVYNPNARDTPMYPPSPVFDRVIRHPSPFPFPPDWSVFFRDAESSQGSSAGRRMDLDIPLVDHIGPQASGSSNVSLRANSAIVVPPAPRPRNMSTPPSSPRNPPGYVPSPRAATWGQRRRSESSTPGWPSSARDSSAASVAEQAEIVTYHTLDVDQIHMLLEQPEGLNPYDRHVFSNQVPKDKYRFAVVRFIRLCHDHPTTNQAERDGRVAFFESLRYLRRPDATTSH</sequence>
<feature type="region of interest" description="Disordered" evidence="1">
    <location>
        <begin position="218"/>
        <end position="238"/>
    </location>
</feature>
<dbReference type="VEuPathDB" id="FungiDB:PSHT_15896"/>
<keyword evidence="4" id="KW-1185">Reference proteome</keyword>
<proteinExistence type="predicted"/>
<protein>
    <submittedName>
        <fullName evidence="3">Uncharacterized protein</fullName>
    </submittedName>
</protein>
<feature type="region of interest" description="Disordered" evidence="1">
    <location>
        <begin position="416"/>
        <end position="471"/>
    </location>
</feature>
<dbReference type="Proteomes" id="UP000239156">
    <property type="component" value="Unassembled WGS sequence"/>
</dbReference>
<feature type="compositionally biased region" description="Pro residues" evidence="1">
    <location>
        <begin position="429"/>
        <end position="439"/>
    </location>
</feature>
<name>A0A2S4VM33_9BASI</name>